<dbReference type="Proteomes" id="UP001560045">
    <property type="component" value="Unassembled WGS sequence"/>
</dbReference>
<feature type="domain" description="Transposase IS4-like" evidence="1">
    <location>
        <begin position="110"/>
        <end position="256"/>
    </location>
</feature>
<dbReference type="PANTHER" id="PTHR30007:SF1">
    <property type="entry name" value="BLR1914 PROTEIN"/>
    <property type="match status" value="1"/>
</dbReference>
<dbReference type="InterPro" id="IPR002559">
    <property type="entry name" value="Transposase_11"/>
</dbReference>
<feature type="domain" description="Insertion element IS402-like" evidence="2">
    <location>
        <begin position="13"/>
        <end position="92"/>
    </location>
</feature>
<dbReference type="PANTHER" id="PTHR30007">
    <property type="entry name" value="PHP DOMAIN PROTEIN"/>
    <property type="match status" value="1"/>
</dbReference>
<accession>A0ABV3XQ81</accession>
<name>A0ABV3XQ81_9ACTN</name>
<proteinExistence type="predicted"/>
<protein>
    <submittedName>
        <fullName evidence="3">IS5 family transposase</fullName>
    </submittedName>
</protein>
<evidence type="ECO:0000313" key="3">
    <source>
        <dbReference type="EMBL" id="MEX5721895.1"/>
    </source>
</evidence>
<gene>
    <name evidence="3" type="ORF">ABQ292_26465</name>
</gene>
<comment type="caution">
    <text evidence="3">The sequence shown here is derived from an EMBL/GenBank/DDBJ whole genome shotgun (WGS) entry which is preliminary data.</text>
</comment>
<evidence type="ECO:0000259" key="2">
    <source>
        <dbReference type="Pfam" id="PF13340"/>
    </source>
</evidence>
<dbReference type="Pfam" id="PF01609">
    <property type="entry name" value="DDE_Tnp_1"/>
    <property type="match status" value="1"/>
</dbReference>
<dbReference type="InterPro" id="IPR025161">
    <property type="entry name" value="IS402-like_dom"/>
</dbReference>
<keyword evidence="4" id="KW-1185">Reference proteome</keyword>
<reference evidence="3 4" key="1">
    <citation type="submission" date="2024-06" db="EMBL/GenBank/DDBJ databases">
        <title>Draft genome sequence of Geodermatophilus badlandi, a novel member of the Geodermatophilaceae isolated from badland sedimentary rocks in the Red desert, Wyoming, USA.</title>
        <authorList>
            <person name="Ben Tekaya S."/>
            <person name="Nouioui I."/>
            <person name="Flores G.M."/>
            <person name="Shaal M.N."/>
            <person name="Bredoire F."/>
            <person name="Basile F."/>
            <person name="Van Diepen L."/>
            <person name="Ward N.L."/>
        </authorList>
    </citation>
    <scope>NUCLEOTIDE SEQUENCE [LARGE SCALE GENOMIC DNA]</scope>
    <source>
        <strain evidence="3 4">WL48A</strain>
    </source>
</reference>
<evidence type="ECO:0000259" key="1">
    <source>
        <dbReference type="Pfam" id="PF01609"/>
    </source>
</evidence>
<dbReference type="Pfam" id="PF13340">
    <property type="entry name" value="DUF4096"/>
    <property type="match status" value="1"/>
</dbReference>
<sequence>MSSPASSPPPRLISDELWALVEPLIPPPKPAVHGRTGRPRTSDRDVLEGIAFVLSTGIGWAKLPTELGYGSGWTCWRRMHEWAEAGVFDRLHTAVLNQLGEQGRLIWSRTSLDSVSVRAKKGGALTGPNPTDRGKAGSKYHLLVDAHGLPLNVLVSGANRHDSMLVEPLLDSMPAIRRGGRGHPRRRPVKLHADKGYDNPRVRRYLRRRGITARIARIGRDSSARLGRHRWVVERTLGWLPSYKRLALRYDRTATTITSLVRLAVTLICARRLPTN</sequence>
<dbReference type="EMBL" id="JBFNXQ010000204">
    <property type="protein sequence ID" value="MEX5721895.1"/>
    <property type="molecule type" value="Genomic_DNA"/>
</dbReference>
<dbReference type="NCBIfam" id="NF033580">
    <property type="entry name" value="transpos_IS5_3"/>
    <property type="match status" value="1"/>
</dbReference>
<evidence type="ECO:0000313" key="4">
    <source>
        <dbReference type="Proteomes" id="UP001560045"/>
    </source>
</evidence>
<organism evidence="3 4">
    <name type="scientific">Geodermatophilus maliterrae</name>
    <dbReference type="NCBI Taxonomy" id="3162531"/>
    <lineage>
        <taxon>Bacteria</taxon>
        <taxon>Bacillati</taxon>
        <taxon>Actinomycetota</taxon>
        <taxon>Actinomycetes</taxon>
        <taxon>Geodermatophilales</taxon>
        <taxon>Geodermatophilaceae</taxon>
        <taxon>Geodermatophilus</taxon>
    </lineage>
</organism>